<accession>A0ABQ5ILP8</accession>
<organism evidence="2 3">
    <name type="scientific">Tanacetum coccineum</name>
    <dbReference type="NCBI Taxonomy" id="301880"/>
    <lineage>
        <taxon>Eukaryota</taxon>
        <taxon>Viridiplantae</taxon>
        <taxon>Streptophyta</taxon>
        <taxon>Embryophyta</taxon>
        <taxon>Tracheophyta</taxon>
        <taxon>Spermatophyta</taxon>
        <taxon>Magnoliopsida</taxon>
        <taxon>eudicotyledons</taxon>
        <taxon>Gunneridae</taxon>
        <taxon>Pentapetalae</taxon>
        <taxon>asterids</taxon>
        <taxon>campanulids</taxon>
        <taxon>Asterales</taxon>
        <taxon>Asteraceae</taxon>
        <taxon>Asteroideae</taxon>
        <taxon>Anthemideae</taxon>
        <taxon>Anthemidinae</taxon>
        <taxon>Tanacetum</taxon>
    </lineage>
</organism>
<evidence type="ECO:0000313" key="2">
    <source>
        <dbReference type="EMBL" id="GJU01121.1"/>
    </source>
</evidence>
<dbReference type="Proteomes" id="UP001151760">
    <property type="component" value="Unassembled WGS sequence"/>
</dbReference>
<dbReference type="EMBL" id="BQNB010020934">
    <property type="protein sequence ID" value="GJU01121.1"/>
    <property type="molecule type" value="Genomic_DNA"/>
</dbReference>
<comment type="caution">
    <text evidence="2">The sequence shown here is derived from an EMBL/GenBank/DDBJ whole genome shotgun (WGS) entry which is preliminary data.</text>
</comment>
<feature type="transmembrane region" description="Helical" evidence="1">
    <location>
        <begin position="66"/>
        <end position="86"/>
    </location>
</feature>
<protein>
    <submittedName>
        <fullName evidence="2">Uncharacterized protein</fullName>
    </submittedName>
</protein>
<feature type="transmembrane region" description="Helical" evidence="1">
    <location>
        <begin position="93"/>
        <end position="111"/>
    </location>
</feature>
<evidence type="ECO:0000256" key="1">
    <source>
        <dbReference type="SAM" id="Phobius"/>
    </source>
</evidence>
<gene>
    <name evidence="2" type="ORF">Tco_1111459</name>
</gene>
<evidence type="ECO:0000313" key="3">
    <source>
        <dbReference type="Proteomes" id="UP001151760"/>
    </source>
</evidence>
<keyword evidence="1" id="KW-0812">Transmembrane</keyword>
<keyword evidence="3" id="KW-1185">Reference proteome</keyword>
<reference evidence="2" key="2">
    <citation type="submission" date="2022-01" db="EMBL/GenBank/DDBJ databases">
        <authorList>
            <person name="Yamashiro T."/>
            <person name="Shiraishi A."/>
            <person name="Satake H."/>
            <person name="Nakayama K."/>
        </authorList>
    </citation>
    <scope>NUCLEOTIDE SEQUENCE</scope>
</reference>
<keyword evidence="1" id="KW-0472">Membrane</keyword>
<sequence>MELHVVSYGIDSVARPLLLFFSSEIRLLCFRYREYDLAHLKLVFDFSVYKVWKSVRYGVSNALDTAYWGFLGVGTMLDIFQIIIFIPYFQYGVLVFSGYGVLSSIPLWSLVSAGTDTPYLP</sequence>
<name>A0ABQ5ILP8_9ASTR</name>
<proteinExistence type="predicted"/>
<reference evidence="2" key="1">
    <citation type="journal article" date="2022" name="Int. J. Mol. Sci.">
        <title>Draft Genome of Tanacetum Coccineum: Genomic Comparison of Closely Related Tanacetum-Family Plants.</title>
        <authorList>
            <person name="Yamashiro T."/>
            <person name="Shiraishi A."/>
            <person name="Nakayama K."/>
            <person name="Satake H."/>
        </authorList>
    </citation>
    <scope>NUCLEOTIDE SEQUENCE</scope>
</reference>
<keyword evidence="1" id="KW-1133">Transmembrane helix</keyword>